<accession>A0A7W7EMN7</accession>
<proteinExistence type="predicted"/>
<dbReference type="Proteomes" id="UP000543836">
    <property type="component" value="Unassembled WGS sequence"/>
</dbReference>
<keyword evidence="2" id="KW-1185">Reference proteome</keyword>
<organism evidence="1 2">
    <name type="scientific">Rhizobium leucaenae</name>
    <dbReference type="NCBI Taxonomy" id="29450"/>
    <lineage>
        <taxon>Bacteria</taxon>
        <taxon>Pseudomonadati</taxon>
        <taxon>Pseudomonadota</taxon>
        <taxon>Alphaproteobacteria</taxon>
        <taxon>Hyphomicrobiales</taxon>
        <taxon>Rhizobiaceae</taxon>
        <taxon>Rhizobium/Agrobacterium group</taxon>
        <taxon>Rhizobium</taxon>
    </lineage>
</organism>
<dbReference type="EMBL" id="JACIIG010000022">
    <property type="protein sequence ID" value="MBB4571291.1"/>
    <property type="molecule type" value="Genomic_DNA"/>
</dbReference>
<protein>
    <submittedName>
        <fullName evidence="1">Uncharacterized protein</fullName>
    </submittedName>
</protein>
<comment type="caution">
    <text evidence="1">The sequence shown here is derived from an EMBL/GenBank/DDBJ whole genome shotgun (WGS) entry which is preliminary data.</text>
</comment>
<reference evidence="1 2" key="1">
    <citation type="submission" date="2020-08" db="EMBL/GenBank/DDBJ databases">
        <title>Genomic Encyclopedia of Type Strains, Phase IV (KMG-V): Genome sequencing to study the core and pangenomes of soil and plant-associated prokaryotes.</title>
        <authorList>
            <person name="Whitman W."/>
        </authorList>
    </citation>
    <scope>NUCLEOTIDE SEQUENCE [LARGE SCALE GENOMIC DNA]</scope>
    <source>
        <strain evidence="1 2">SEMIA 492</strain>
    </source>
</reference>
<gene>
    <name evidence="1" type="ORF">GGE60_005452</name>
</gene>
<evidence type="ECO:0000313" key="2">
    <source>
        <dbReference type="Proteomes" id="UP000543836"/>
    </source>
</evidence>
<name>A0A7W7EMN7_9HYPH</name>
<dbReference type="AlphaFoldDB" id="A0A7W7EMN7"/>
<evidence type="ECO:0000313" key="1">
    <source>
        <dbReference type="EMBL" id="MBB4571291.1"/>
    </source>
</evidence>
<sequence length="67" mass="7616">MGLFSDFALNLDDVETLRSIITDACDELKIPHDHAGLVARVLDLHAEGRSRHEIIKILRTEFCKSRI</sequence>